<organism evidence="2">
    <name type="scientific">Haptolina ericina</name>
    <dbReference type="NCBI Taxonomy" id="156174"/>
    <lineage>
        <taxon>Eukaryota</taxon>
        <taxon>Haptista</taxon>
        <taxon>Haptophyta</taxon>
        <taxon>Prymnesiophyceae</taxon>
        <taxon>Prymnesiales</taxon>
        <taxon>Prymnesiaceae</taxon>
        <taxon>Haptolina</taxon>
    </lineage>
</organism>
<accession>A0A7S3AXP9</accession>
<protein>
    <submittedName>
        <fullName evidence="2">Uncharacterized protein</fullName>
    </submittedName>
</protein>
<reference evidence="2" key="1">
    <citation type="submission" date="2021-01" db="EMBL/GenBank/DDBJ databases">
        <authorList>
            <person name="Corre E."/>
            <person name="Pelletier E."/>
            <person name="Niang G."/>
            <person name="Scheremetjew M."/>
            <person name="Finn R."/>
            <person name="Kale V."/>
            <person name="Holt S."/>
            <person name="Cochrane G."/>
            <person name="Meng A."/>
            <person name="Brown T."/>
            <person name="Cohen L."/>
        </authorList>
    </citation>
    <scope>NUCLEOTIDE SEQUENCE</scope>
    <source>
        <strain evidence="2">CCMP281</strain>
    </source>
</reference>
<name>A0A7S3AXP9_9EUKA</name>
<proteinExistence type="predicted"/>
<evidence type="ECO:0000256" key="1">
    <source>
        <dbReference type="SAM" id="MobiDB-lite"/>
    </source>
</evidence>
<dbReference type="EMBL" id="HBHX01030420">
    <property type="protein sequence ID" value="CAE0116252.1"/>
    <property type="molecule type" value="Transcribed_RNA"/>
</dbReference>
<sequence>MENPFGDDAHDIDVAKEARRVDEQTAAIVGLWLGRPEETFDLFQEHEPLVEESVYDINRKKRRLPEPHHPHHIFSIPTSSPFVGMHHCEQTLRHRGQAYEGAVVTATRRVCGPTATVGSMPSEGFQAALPCHVEMVSGPGTPAECNQGGPRLEPRLEDGERSDDEQEVGDDGANDDVDGE</sequence>
<gene>
    <name evidence="2" type="ORF">HERI1096_LOCUS16937</name>
</gene>
<feature type="compositionally biased region" description="Acidic residues" evidence="1">
    <location>
        <begin position="160"/>
        <end position="180"/>
    </location>
</feature>
<evidence type="ECO:0000313" key="2">
    <source>
        <dbReference type="EMBL" id="CAE0116252.1"/>
    </source>
</evidence>
<dbReference type="AlphaFoldDB" id="A0A7S3AXP9"/>
<feature type="region of interest" description="Disordered" evidence="1">
    <location>
        <begin position="139"/>
        <end position="180"/>
    </location>
</feature>